<evidence type="ECO:0000256" key="2">
    <source>
        <dbReference type="ARBA" id="ARBA00022679"/>
    </source>
</evidence>
<dbReference type="SUPFAM" id="SSF56112">
    <property type="entry name" value="Protein kinase-like (PK-like)"/>
    <property type="match status" value="4"/>
</dbReference>
<dbReference type="FunFam" id="3.30.200.20:FF:000337">
    <property type="entry name" value="Wall-associated receptor kinase 3"/>
    <property type="match status" value="2"/>
</dbReference>
<feature type="binding site" evidence="6">
    <location>
        <position position="672"/>
    </location>
    <ligand>
        <name>ATP</name>
        <dbReference type="ChEBI" id="CHEBI:30616"/>
    </ligand>
</feature>
<dbReference type="PROSITE" id="PS00108">
    <property type="entry name" value="PROTEIN_KINASE_ST"/>
    <property type="match status" value="2"/>
</dbReference>
<keyword evidence="4" id="KW-0418">Kinase</keyword>
<dbReference type="InterPro" id="IPR045274">
    <property type="entry name" value="WAK-like"/>
</dbReference>
<protein>
    <recommendedName>
        <fullName evidence="7">Protein kinase domain-containing protein</fullName>
    </recommendedName>
</protein>
<dbReference type="InterPro" id="IPR001245">
    <property type="entry name" value="Ser-Thr/Tyr_kinase_cat_dom"/>
</dbReference>
<reference evidence="9" key="1">
    <citation type="submission" date="2013-06" db="EMBL/GenBank/DDBJ databases">
        <authorList>
            <person name="Zhao Q."/>
        </authorList>
    </citation>
    <scope>NUCLEOTIDE SEQUENCE</scope>
    <source>
        <strain evidence="9">cv. W1943</strain>
    </source>
</reference>
<sequence length="1245" mass="139348">MRTVHDNPNIRIFTEGDIERITNNYSTLIGKGGFGEIFRGVLDDEDDMVAVKRYIRGDLRDEFMEEVRIHAQVTHKNIVKVIGYCIGKKSLMMVTEFISNGNLEYALHNSGISIPLGTRLGIAIGCVEALSYMHSMHLSSGNLICHGDIKPANILLDGTLTAKVADFGLSKSLSGGITRYTENVKGSIDYMDPIYLSAGCVTRKSDIYSFGVVMLELISRKRVKEKGGINLIAAFNQAYANGKGFRGLLDTEIANECNMKILEGIGKLAVECVAIDANKRPNANDVEKRLLMLWAAQHGKEENIIRRLYRRSPPEIISSSSSNKIGNARIFREGELKKVTENYSSQLATGSFYNIYKGTLEDNTLIAVKKYFDRYEAGKEEFCSRVAMVIMSPVVHKNITKLLGICLEANPPTLVYEYATRNLSNILHCKEDFPLELRMKIASKTSRALEHLHSSRIALRHGDVMPSNILLDDGFVPKVTAFTLSTRFTEDNATRMSMVKGDGNYMDLYYRHTNLVLLKSDVYSFGVVLLELITRKQPAGDCPEKYGLVSEFARAYKMNKSGKAMFDEGIATEENIPVLEEIGKLALHCINLKLSKWPTMKEVAERLKKIRSEGNDEQRWAIDNNSKIRSFTEHDIERITSNYSTPIGKGGFGEVFKGFLDDDDYDDAVAVKRYIRSELREEFMEEVSIHSKIDHKNVVKLVGCSAGENTLTMVTEFISNRNLEDALHKSDISISLNTRLGIAIGLICHGDIKPANILLDANLTAKVSDFGISKSLSGGITRWTSNVKGSIAYMDPIYYREGRVTSKSDVYSFGAVLLELIARKSMKEGGISCEAFRQACAKGKGLRELLDIEIAEECNMNILEEIAKLATKCMIVDNIKKRPQMNDVAEHLRTWIFQVRNGGHEKTAWGLTSIIHDAVKKSAGIFSLSNPKKQNFGIFRSNDVRIFTKEDLSGITNNSSHLLGKSTFCNVYKGILDDNTLVAVKTYSECSCDENLRNSISTSITIMSKIAHRYIIKLLGHCSDADHLPILIYEYAAKGSLNDILYSKEDLPLELRLKIAVKTAEALEFLHSSASCVIRHGNIKPSNILLDSNLMPKVAGFTSSRRIAENNNDQVASMEFTHIHYMDPIHIQSGHFTVKNDVYSFGVVLFELISRKKPVYHCHDKNRRLIPEFIRAYETAKSGKAMFDEGIMAEEDIAVLEEIGRLAMECVSLEIDGRPTMKEVAERLKMIRRMKESSAMGAARC</sequence>
<keyword evidence="3 6" id="KW-0547">Nucleotide-binding</keyword>
<dbReference type="PANTHER" id="PTHR27005">
    <property type="entry name" value="WALL-ASSOCIATED RECEPTOR KINASE-LIKE 21"/>
    <property type="match status" value="1"/>
</dbReference>
<dbReference type="AlphaFoldDB" id="A0A0E0R9P2"/>
<evidence type="ECO:0000256" key="5">
    <source>
        <dbReference type="ARBA" id="ARBA00022840"/>
    </source>
</evidence>
<keyword evidence="9" id="KW-1185">Reference proteome</keyword>
<feature type="domain" description="Protein kinase" evidence="7">
    <location>
        <begin position="23"/>
        <end position="292"/>
    </location>
</feature>
<dbReference type="InterPro" id="IPR011009">
    <property type="entry name" value="Kinase-like_dom_sf"/>
</dbReference>
<dbReference type="PROSITE" id="PS50011">
    <property type="entry name" value="PROTEIN_KINASE_DOM"/>
    <property type="match status" value="4"/>
</dbReference>
<feature type="domain" description="Protein kinase" evidence="7">
    <location>
        <begin position="957"/>
        <end position="1231"/>
    </location>
</feature>
<dbReference type="PANTHER" id="PTHR27005:SF145">
    <property type="entry name" value="OS10G0142600 PROTEIN"/>
    <property type="match status" value="1"/>
</dbReference>
<dbReference type="Gene3D" id="3.30.200.20">
    <property type="entry name" value="Phosphorylase Kinase, domain 1"/>
    <property type="match status" value="4"/>
</dbReference>
<reference evidence="8" key="2">
    <citation type="submission" date="2015-06" db="UniProtKB">
        <authorList>
            <consortium name="EnsemblPlants"/>
        </authorList>
    </citation>
    <scope>IDENTIFICATION</scope>
</reference>
<dbReference type="GO" id="GO:0004674">
    <property type="term" value="F:protein serine/threonine kinase activity"/>
    <property type="evidence" value="ECO:0007669"/>
    <property type="project" value="UniProtKB-KW"/>
</dbReference>
<evidence type="ECO:0000313" key="9">
    <source>
        <dbReference type="Proteomes" id="UP000008022"/>
    </source>
</evidence>
<dbReference type="eggNOG" id="ENOG502QTCP">
    <property type="taxonomic scope" value="Eukaryota"/>
</dbReference>
<dbReference type="Proteomes" id="UP000008022">
    <property type="component" value="Unassembled WGS sequence"/>
</dbReference>
<evidence type="ECO:0000256" key="3">
    <source>
        <dbReference type="ARBA" id="ARBA00022741"/>
    </source>
</evidence>
<evidence type="ECO:0000313" key="8">
    <source>
        <dbReference type="EnsemblPlants" id="ORUFI11G17970.3"/>
    </source>
</evidence>
<dbReference type="FunFam" id="1.10.510.10:FF:000474">
    <property type="entry name" value="Wall-associated receptor kinase 3"/>
    <property type="match status" value="3"/>
</dbReference>
<proteinExistence type="predicted"/>
<evidence type="ECO:0000256" key="4">
    <source>
        <dbReference type="ARBA" id="ARBA00022777"/>
    </source>
</evidence>
<name>A0A0E0R9P2_ORYRU</name>
<dbReference type="Gene3D" id="1.10.510.10">
    <property type="entry name" value="Transferase(Phosphotransferase) domain 1"/>
    <property type="match status" value="4"/>
</dbReference>
<dbReference type="GO" id="GO:0005886">
    <property type="term" value="C:plasma membrane"/>
    <property type="evidence" value="ECO:0007669"/>
    <property type="project" value="TreeGrafter"/>
</dbReference>
<dbReference type="CDD" id="cd14066">
    <property type="entry name" value="STKc_IRAK"/>
    <property type="match status" value="1"/>
</dbReference>
<dbReference type="STRING" id="4529.A0A0E0R9P2"/>
<evidence type="ECO:0000259" key="7">
    <source>
        <dbReference type="PROSITE" id="PS50011"/>
    </source>
</evidence>
<organism evidence="8 9">
    <name type="scientific">Oryza rufipogon</name>
    <name type="common">Brownbeard rice</name>
    <name type="synonym">Asian wild rice</name>
    <dbReference type="NCBI Taxonomy" id="4529"/>
    <lineage>
        <taxon>Eukaryota</taxon>
        <taxon>Viridiplantae</taxon>
        <taxon>Streptophyta</taxon>
        <taxon>Embryophyta</taxon>
        <taxon>Tracheophyta</taxon>
        <taxon>Spermatophyta</taxon>
        <taxon>Magnoliopsida</taxon>
        <taxon>Liliopsida</taxon>
        <taxon>Poales</taxon>
        <taxon>Poaceae</taxon>
        <taxon>BOP clade</taxon>
        <taxon>Oryzoideae</taxon>
        <taxon>Oryzeae</taxon>
        <taxon>Oryzinae</taxon>
        <taxon>Oryza</taxon>
    </lineage>
</organism>
<evidence type="ECO:0000256" key="6">
    <source>
        <dbReference type="PROSITE-ProRule" id="PRU10141"/>
    </source>
</evidence>
<dbReference type="GO" id="GO:0007166">
    <property type="term" value="P:cell surface receptor signaling pathway"/>
    <property type="evidence" value="ECO:0007669"/>
    <property type="project" value="InterPro"/>
</dbReference>
<dbReference type="PROSITE" id="PS00107">
    <property type="entry name" value="PROTEIN_KINASE_ATP"/>
    <property type="match status" value="2"/>
</dbReference>
<dbReference type="InterPro" id="IPR000719">
    <property type="entry name" value="Prot_kinase_dom"/>
</dbReference>
<dbReference type="Pfam" id="PF07714">
    <property type="entry name" value="PK_Tyr_Ser-Thr"/>
    <property type="match status" value="4"/>
</dbReference>
<feature type="domain" description="Protein kinase" evidence="7">
    <location>
        <begin position="341"/>
        <end position="610"/>
    </location>
</feature>
<accession>A0A0E0R9P2</accession>
<feature type="binding site" evidence="6">
    <location>
        <position position="52"/>
    </location>
    <ligand>
        <name>ATP</name>
        <dbReference type="ChEBI" id="CHEBI:30616"/>
    </ligand>
</feature>
<dbReference type="SMART" id="SM00220">
    <property type="entry name" value="S_TKc"/>
    <property type="match status" value="3"/>
</dbReference>
<dbReference type="HOGENOM" id="CLU_005290_0_0_1"/>
<keyword evidence="1" id="KW-0723">Serine/threonine-protein kinase</keyword>
<feature type="domain" description="Protein kinase" evidence="7">
    <location>
        <begin position="641"/>
        <end position="896"/>
    </location>
</feature>
<dbReference type="EnsemblPlants" id="ORUFI11G17970.3">
    <property type="protein sequence ID" value="ORUFI11G17970.3"/>
    <property type="gene ID" value="ORUFI11G17970"/>
</dbReference>
<dbReference type="InterPro" id="IPR008271">
    <property type="entry name" value="Ser/Thr_kinase_AS"/>
</dbReference>
<keyword evidence="5 6" id="KW-0067">ATP-binding</keyword>
<dbReference type="Gramene" id="ORUFI11G17970.3">
    <property type="protein sequence ID" value="ORUFI11G17970.3"/>
    <property type="gene ID" value="ORUFI11G17970"/>
</dbReference>
<dbReference type="InterPro" id="IPR017441">
    <property type="entry name" value="Protein_kinase_ATP_BS"/>
</dbReference>
<dbReference type="GO" id="GO:0005524">
    <property type="term" value="F:ATP binding"/>
    <property type="evidence" value="ECO:0007669"/>
    <property type="project" value="UniProtKB-UniRule"/>
</dbReference>
<evidence type="ECO:0000256" key="1">
    <source>
        <dbReference type="ARBA" id="ARBA00022527"/>
    </source>
</evidence>
<keyword evidence="2" id="KW-0808">Transferase</keyword>